<dbReference type="Pfam" id="PF13943">
    <property type="entry name" value="WPP"/>
    <property type="match status" value="1"/>
</dbReference>
<dbReference type="AlphaFoldDB" id="A0A7J0FCK7"/>
<evidence type="ECO:0000313" key="8">
    <source>
        <dbReference type="Proteomes" id="UP000585474"/>
    </source>
</evidence>
<dbReference type="GO" id="GO:0000278">
    <property type="term" value="P:mitotic cell cycle"/>
    <property type="evidence" value="ECO:0007669"/>
    <property type="project" value="InterPro"/>
</dbReference>
<gene>
    <name evidence="7" type="ORF">Acr_11g0002750</name>
</gene>
<comment type="subcellular location">
    <subcellularLocation>
        <location evidence="2">Cytoplasm</location>
    </subcellularLocation>
    <subcellularLocation>
        <location evidence="1">Nucleus</location>
    </subcellularLocation>
</comment>
<dbReference type="InterPro" id="IPR044692">
    <property type="entry name" value="WPP1/2/3"/>
</dbReference>
<dbReference type="EMBL" id="BJWL01000011">
    <property type="protein sequence ID" value="GFY95969.1"/>
    <property type="molecule type" value="Genomic_DNA"/>
</dbReference>
<dbReference type="GO" id="GO:0005634">
    <property type="term" value="C:nucleus"/>
    <property type="evidence" value="ECO:0007669"/>
    <property type="project" value="UniProtKB-SubCell"/>
</dbReference>
<keyword evidence="4" id="KW-0539">Nucleus</keyword>
<proteinExistence type="predicted"/>
<evidence type="ECO:0000256" key="1">
    <source>
        <dbReference type="ARBA" id="ARBA00004123"/>
    </source>
</evidence>
<evidence type="ECO:0000256" key="3">
    <source>
        <dbReference type="ARBA" id="ARBA00022490"/>
    </source>
</evidence>
<evidence type="ECO:0000256" key="4">
    <source>
        <dbReference type="ARBA" id="ARBA00023242"/>
    </source>
</evidence>
<feature type="domain" description="WPP" evidence="6">
    <location>
        <begin position="45"/>
        <end position="136"/>
    </location>
</feature>
<evidence type="ECO:0000259" key="6">
    <source>
        <dbReference type="Pfam" id="PF13943"/>
    </source>
</evidence>
<dbReference type="InterPro" id="IPR038214">
    <property type="entry name" value="WPP_sf"/>
</dbReference>
<dbReference type="OrthoDB" id="1927559at2759"/>
<sequence>MTDQNEERNLAVEEQEPLKPQTMAETDQTPPPQHTVETATSTDKSFSIWPPTKRTREAVVNRLIETLSTPSVLSKRYGTLPADEADATARRIEEETFATASAAAVEEDDGIEILQVYSKHISKLMLEAVKSRSTSGSAPEGDSAVESPAASEEISSVET</sequence>
<evidence type="ECO:0000313" key="7">
    <source>
        <dbReference type="EMBL" id="GFY95969.1"/>
    </source>
</evidence>
<keyword evidence="8" id="KW-1185">Reference proteome</keyword>
<dbReference type="GO" id="GO:0005737">
    <property type="term" value="C:cytoplasm"/>
    <property type="evidence" value="ECO:0007669"/>
    <property type="project" value="UniProtKB-SubCell"/>
</dbReference>
<dbReference type="InterPro" id="IPR025265">
    <property type="entry name" value="WPP_dom"/>
</dbReference>
<protein>
    <submittedName>
        <fullName evidence="7">WPP domain protein 2</fullName>
    </submittedName>
</protein>
<keyword evidence="3" id="KW-0963">Cytoplasm</keyword>
<reference evidence="7 8" key="1">
    <citation type="submission" date="2019-07" db="EMBL/GenBank/DDBJ databases">
        <title>De Novo Assembly of kiwifruit Actinidia rufa.</title>
        <authorList>
            <person name="Sugita-Konishi S."/>
            <person name="Sato K."/>
            <person name="Mori E."/>
            <person name="Abe Y."/>
            <person name="Kisaki G."/>
            <person name="Hamano K."/>
            <person name="Suezawa K."/>
            <person name="Otani M."/>
            <person name="Fukuda T."/>
            <person name="Manabe T."/>
            <person name="Gomi K."/>
            <person name="Tabuchi M."/>
            <person name="Akimitsu K."/>
            <person name="Kataoka I."/>
        </authorList>
    </citation>
    <scope>NUCLEOTIDE SEQUENCE [LARGE SCALE GENOMIC DNA]</scope>
    <source>
        <strain evidence="8">cv. Fuchu</strain>
    </source>
</reference>
<evidence type="ECO:0000256" key="5">
    <source>
        <dbReference type="SAM" id="MobiDB-lite"/>
    </source>
</evidence>
<name>A0A7J0FCK7_9ERIC</name>
<feature type="region of interest" description="Disordered" evidence="5">
    <location>
        <begin position="129"/>
        <end position="159"/>
    </location>
</feature>
<dbReference type="PANTHER" id="PTHR34362">
    <property type="entry name" value="WPP DOMAIN-CONTAINING PROTEIN 1-RELATED"/>
    <property type="match status" value="1"/>
</dbReference>
<dbReference type="PANTHER" id="PTHR34362:SF1">
    <property type="entry name" value="WPP DOMAIN-CONTAINING PROTEIN 1-RELATED"/>
    <property type="match status" value="1"/>
</dbReference>
<feature type="compositionally biased region" description="Polar residues" evidence="5">
    <location>
        <begin position="35"/>
        <end position="45"/>
    </location>
</feature>
<dbReference type="Proteomes" id="UP000585474">
    <property type="component" value="Unassembled WGS sequence"/>
</dbReference>
<feature type="compositionally biased region" description="Basic and acidic residues" evidence="5">
    <location>
        <begin position="1"/>
        <end position="11"/>
    </location>
</feature>
<organism evidence="7 8">
    <name type="scientific">Actinidia rufa</name>
    <dbReference type="NCBI Taxonomy" id="165716"/>
    <lineage>
        <taxon>Eukaryota</taxon>
        <taxon>Viridiplantae</taxon>
        <taxon>Streptophyta</taxon>
        <taxon>Embryophyta</taxon>
        <taxon>Tracheophyta</taxon>
        <taxon>Spermatophyta</taxon>
        <taxon>Magnoliopsida</taxon>
        <taxon>eudicotyledons</taxon>
        <taxon>Gunneridae</taxon>
        <taxon>Pentapetalae</taxon>
        <taxon>asterids</taxon>
        <taxon>Ericales</taxon>
        <taxon>Actinidiaceae</taxon>
        <taxon>Actinidia</taxon>
    </lineage>
</organism>
<dbReference type="GO" id="GO:0048527">
    <property type="term" value="P:lateral root development"/>
    <property type="evidence" value="ECO:0007669"/>
    <property type="project" value="InterPro"/>
</dbReference>
<dbReference type="Gene3D" id="1.10.246.200">
    <property type="entry name" value="WPP domain"/>
    <property type="match status" value="1"/>
</dbReference>
<feature type="region of interest" description="Disordered" evidence="5">
    <location>
        <begin position="1"/>
        <end position="49"/>
    </location>
</feature>
<evidence type="ECO:0000256" key="2">
    <source>
        <dbReference type="ARBA" id="ARBA00004496"/>
    </source>
</evidence>
<comment type="caution">
    <text evidence="7">The sequence shown here is derived from an EMBL/GenBank/DDBJ whole genome shotgun (WGS) entry which is preliminary data.</text>
</comment>
<accession>A0A7J0FCK7</accession>